<dbReference type="OrthoDB" id="676979at2759"/>
<evidence type="ECO:0000256" key="1">
    <source>
        <dbReference type="ARBA" id="ARBA00022614"/>
    </source>
</evidence>
<dbReference type="GO" id="GO:0043113">
    <property type="term" value="P:receptor clustering"/>
    <property type="evidence" value="ECO:0007669"/>
    <property type="project" value="TreeGrafter"/>
</dbReference>
<dbReference type="SUPFAM" id="SSF50156">
    <property type="entry name" value="PDZ domain-like"/>
    <property type="match status" value="1"/>
</dbReference>
<evidence type="ECO:0000313" key="4">
    <source>
        <dbReference type="EMBL" id="JAC03531.1"/>
    </source>
</evidence>
<dbReference type="InterPro" id="IPR032675">
    <property type="entry name" value="LRR_dom_sf"/>
</dbReference>
<dbReference type="GO" id="GO:0014069">
    <property type="term" value="C:postsynaptic density"/>
    <property type="evidence" value="ECO:0007669"/>
    <property type="project" value="TreeGrafter"/>
</dbReference>
<dbReference type="GO" id="GO:0098887">
    <property type="term" value="P:neurotransmitter receptor transport, endosome to postsynaptic membrane"/>
    <property type="evidence" value="ECO:0007669"/>
    <property type="project" value="TreeGrafter"/>
</dbReference>
<keyword evidence="1" id="KW-0433">Leucine-rich repeat</keyword>
<dbReference type="PROSITE" id="PS51450">
    <property type="entry name" value="LRR"/>
    <property type="match status" value="4"/>
</dbReference>
<accession>W8BQL2</accession>
<dbReference type="CTD" id="36670"/>
<keyword evidence="2" id="KW-0677">Repeat</keyword>
<dbReference type="GO" id="GO:0019901">
    <property type="term" value="F:protein kinase binding"/>
    <property type="evidence" value="ECO:0007669"/>
    <property type="project" value="TreeGrafter"/>
</dbReference>
<dbReference type="SMART" id="SM00364">
    <property type="entry name" value="LRR_BAC"/>
    <property type="match status" value="10"/>
</dbReference>
<dbReference type="InterPro" id="IPR055414">
    <property type="entry name" value="LRR_R13L4/SHOC2-like"/>
</dbReference>
<dbReference type="InterPro" id="IPR001611">
    <property type="entry name" value="Leu-rich_rpt"/>
</dbReference>
<dbReference type="Pfam" id="PF00595">
    <property type="entry name" value="PDZ"/>
    <property type="match status" value="1"/>
</dbReference>
<dbReference type="InterPro" id="IPR036034">
    <property type="entry name" value="PDZ_sf"/>
</dbReference>
<evidence type="ECO:0000259" key="3">
    <source>
        <dbReference type="PROSITE" id="PS50106"/>
    </source>
</evidence>
<dbReference type="GO" id="GO:0016323">
    <property type="term" value="C:basolateral plasma membrane"/>
    <property type="evidence" value="ECO:0007669"/>
    <property type="project" value="TreeGrafter"/>
</dbReference>
<dbReference type="GeneID" id="101463332"/>
<evidence type="ECO:0000256" key="2">
    <source>
        <dbReference type="ARBA" id="ARBA00022737"/>
    </source>
</evidence>
<dbReference type="PANTHER" id="PTHR23119">
    <property type="entry name" value="DISCS LARGE"/>
    <property type="match status" value="1"/>
</dbReference>
<reference evidence="4" key="2">
    <citation type="journal article" date="2014" name="BMC Genomics">
        <title>A genomic perspective to assessing quality of mass-reared SIT flies used in Mediterranean fruit fly (Ceratitis capitata) eradication in California.</title>
        <authorList>
            <person name="Calla B."/>
            <person name="Hall B."/>
            <person name="Hou S."/>
            <person name="Geib S.M."/>
        </authorList>
    </citation>
    <scope>NUCLEOTIDE SEQUENCE</scope>
</reference>
<dbReference type="SMART" id="SM00369">
    <property type="entry name" value="LRR_TYP"/>
    <property type="match status" value="12"/>
</dbReference>
<dbReference type="SUPFAM" id="SSF52058">
    <property type="entry name" value="L domain-like"/>
    <property type="match status" value="2"/>
</dbReference>
<proteinExistence type="evidence at transcript level"/>
<feature type="domain" description="PDZ" evidence="3">
    <location>
        <begin position="769"/>
        <end position="848"/>
    </location>
</feature>
<dbReference type="InterPro" id="IPR003591">
    <property type="entry name" value="Leu-rich_rpt_typical-subtyp"/>
</dbReference>
<dbReference type="AlphaFoldDB" id="W8BQL2"/>
<gene>
    <name evidence="4" type="primary">LAP1</name>
</gene>
<dbReference type="SMART" id="SM00228">
    <property type="entry name" value="PDZ"/>
    <property type="match status" value="1"/>
</dbReference>
<organism evidence="4">
    <name type="scientific">Ceratitis capitata</name>
    <name type="common">Mediterranean fruit fly</name>
    <name type="synonym">Tephritis capitata</name>
    <dbReference type="NCBI Taxonomy" id="7213"/>
    <lineage>
        <taxon>Eukaryota</taxon>
        <taxon>Metazoa</taxon>
        <taxon>Ecdysozoa</taxon>
        <taxon>Arthropoda</taxon>
        <taxon>Hexapoda</taxon>
        <taxon>Insecta</taxon>
        <taxon>Pterygota</taxon>
        <taxon>Neoptera</taxon>
        <taxon>Endopterygota</taxon>
        <taxon>Diptera</taxon>
        <taxon>Brachycera</taxon>
        <taxon>Muscomorpha</taxon>
        <taxon>Tephritoidea</taxon>
        <taxon>Tephritidae</taxon>
        <taxon>Ceratitis</taxon>
        <taxon>Ceratitis</taxon>
    </lineage>
</organism>
<dbReference type="GO" id="GO:0098968">
    <property type="term" value="P:neurotransmitter receptor transport postsynaptic membrane to endosome"/>
    <property type="evidence" value="ECO:0007669"/>
    <property type="project" value="TreeGrafter"/>
</dbReference>
<dbReference type="GO" id="GO:0005912">
    <property type="term" value="C:adherens junction"/>
    <property type="evidence" value="ECO:0007669"/>
    <property type="project" value="TreeGrafter"/>
</dbReference>
<dbReference type="GO" id="GO:0045197">
    <property type="term" value="P:establishment or maintenance of epithelial cell apical/basal polarity"/>
    <property type="evidence" value="ECO:0007669"/>
    <property type="project" value="TreeGrafter"/>
</dbReference>
<dbReference type="InterPro" id="IPR050614">
    <property type="entry name" value="Synaptic_Scaffolding_LAP-MAGUK"/>
</dbReference>
<dbReference type="Gene3D" id="3.80.10.10">
    <property type="entry name" value="Ribonuclease Inhibitor"/>
    <property type="match status" value="3"/>
</dbReference>
<sequence>MTVYLNEKRIMSFLRCFSCLVKQNDELVSKLDFSSNVLTDVSPNIWRHERTLEELHLSAARINSLPPELFYCQNLRILIANNNSLKTIPNAMASLRQLQILNLSRNLISNVPDNMRMCKNLTHLDLSFNNLKRLPDALSSLISLRELFLNETGLEFLPANFGRLINLRVLELRLNKLLTLPKSISRLTNLLRLDIGYNELTDMPEVIGELRQLRELWIDYNQIYEIPTSLCKLRDLVHFEAVGNNITSIAQDISYWKSIEVLSLCSNNLDLLPHNVGLLKSLVTLKCESNELKLLPESIYNLESVEELELSHNSLTYLPPTIGMLRKLRYLFLDCNDLLSLPEEICSCSELRILSISRNKIFELPKSIGQLAKLKVLNIVNNSISTIPVSILNLTNLTSLWISDNQSQPLVPLQYVESRTKFELTCFMLPQGSVSLNPQTHESSSLGISIRPETPRKVIQKTVSSSSKLFRRICFAENEVIISISSNLIFENLKSDKNPVNPAEVNKYERRLRSPTPYPKELLFLAKSIRTERNGNIDKNAERSVNPYLLLESLLMFDNKSLSVQYSNNEEEQLDPKDTDNFFHMKKKVYSSRASPRYLTLNDDLTFNRIQNPQYQTSNWFETGINLIPINNSFQAPPYHTARELIRKSCEDLSNYKIRLKSARIDGIRVEAQNSGKELLTASHLDGDQTPVMGDDFLNIDEHCQHKHNSIDDKNLADRSLCSIKAKSDLHYVAKSIDVYNETNNIQIPKEISSRRSQWLFGVHKNPKVIQVILRWDKSAGFDIEELPLKEGVYVSFVDPKSNAARILCIGDKLLEIDSHDLTNANLMEAKAALMDSGTSMHIMLSRK</sequence>
<dbReference type="PROSITE" id="PS50106">
    <property type="entry name" value="PDZ"/>
    <property type="match status" value="1"/>
</dbReference>
<dbReference type="PANTHER" id="PTHR23119:SF50">
    <property type="entry name" value="PDZ DOMAIN-CONTAINING PROTEIN"/>
    <property type="match status" value="1"/>
</dbReference>
<reference evidence="4" key="1">
    <citation type="submission" date="2013-07" db="EMBL/GenBank/DDBJ databases">
        <authorList>
            <person name="Geib S."/>
        </authorList>
    </citation>
    <scope>NUCLEOTIDE SEQUENCE</scope>
</reference>
<dbReference type="EMBL" id="GAMC01003025">
    <property type="protein sequence ID" value="JAC03531.1"/>
    <property type="molecule type" value="mRNA"/>
</dbReference>
<name>W8BQL2_CERCA</name>
<dbReference type="Gene3D" id="2.30.42.10">
    <property type="match status" value="1"/>
</dbReference>
<dbReference type="InterPro" id="IPR001478">
    <property type="entry name" value="PDZ"/>
</dbReference>
<dbReference type="KEGG" id="ccat:101463332"/>
<dbReference type="Pfam" id="PF23598">
    <property type="entry name" value="LRR_14"/>
    <property type="match status" value="2"/>
</dbReference>
<dbReference type="GO" id="GO:0098609">
    <property type="term" value="P:cell-cell adhesion"/>
    <property type="evidence" value="ECO:0007669"/>
    <property type="project" value="TreeGrafter"/>
</dbReference>
<dbReference type="GO" id="GO:0045211">
    <property type="term" value="C:postsynaptic membrane"/>
    <property type="evidence" value="ECO:0007669"/>
    <property type="project" value="TreeGrafter"/>
</dbReference>
<protein>
    <submittedName>
        <fullName evidence="4">Protein lap1</fullName>
    </submittedName>
</protein>
<dbReference type="Pfam" id="PF13855">
    <property type="entry name" value="LRR_8"/>
    <property type="match status" value="1"/>
</dbReference>